<organism evidence="2">
    <name type="scientific">Arion vulgaris</name>
    <dbReference type="NCBI Taxonomy" id="1028688"/>
    <lineage>
        <taxon>Eukaryota</taxon>
        <taxon>Metazoa</taxon>
        <taxon>Spiralia</taxon>
        <taxon>Lophotrochozoa</taxon>
        <taxon>Mollusca</taxon>
        <taxon>Gastropoda</taxon>
        <taxon>Heterobranchia</taxon>
        <taxon>Euthyneura</taxon>
        <taxon>Panpulmonata</taxon>
        <taxon>Eupulmonata</taxon>
        <taxon>Stylommatophora</taxon>
        <taxon>Helicina</taxon>
        <taxon>Arionoidea</taxon>
        <taxon>Arionidae</taxon>
        <taxon>Arion</taxon>
    </lineage>
</organism>
<feature type="non-terminal residue" evidence="2">
    <location>
        <position position="1"/>
    </location>
</feature>
<accession>A0A0B6Y4S5</accession>
<feature type="compositionally biased region" description="Polar residues" evidence="1">
    <location>
        <begin position="90"/>
        <end position="110"/>
    </location>
</feature>
<dbReference type="EMBL" id="HACG01004289">
    <property type="protein sequence ID" value="CEK51154.1"/>
    <property type="molecule type" value="Transcribed_RNA"/>
</dbReference>
<reference evidence="2" key="1">
    <citation type="submission" date="2014-12" db="EMBL/GenBank/DDBJ databases">
        <title>Insight into the proteome of Arion vulgaris.</title>
        <authorList>
            <person name="Aradska J."/>
            <person name="Bulat T."/>
            <person name="Smidak R."/>
            <person name="Sarate P."/>
            <person name="Gangsoo J."/>
            <person name="Sialana F."/>
            <person name="Bilban M."/>
            <person name="Lubec G."/>
        </authorList>
    </citation>
    <scope>NUCLEOTIDE SEQUENCE</scope>
    <source>
        <tissue evidence="2">Skin</tissue>
    </source>
</reference>
<proteinExistence type="predicted"/>
<feature type="region of interest" description="Disordered" evidence="1">
    <location>
        <begin position="76"/>
        <end position="122"/>
    </location>
</feature>
<feature type="non-terminal residue" evidence="2">
    <location>
        <position position="136"/>
    </location>
</feature>
<gene>
    <name evidence="2" type="primary">ORF12655</name>
</gene>
<protein>
    <submittedName>
        <fullName evidence="2">Uncharacterized protein</fullName>
    </submittedName>
</protein>
<dbReference type="AlphaFoldDB" id="A0A0B6Y4S5"/>
<sequence>TLESAGLNVSVPGIKSESQRWRHVSSGSSGDSSVAGDVTVVHRSSLRVCSGVCPGTDNQKDIFLTCDTDVDDTVVDSETGSSVLDDSGSSREQSPFSNILESAHSPSSRRLSPLGQRGYPVERRNLYRQPVVVCDD</sequence>
<evidence type="ECO:0000313" key="2">
    <source>
        <dbReference type="EMBL" id="CEK51154.1"/>
    </source>
</evidence>
<evidence type="ECO:0000256" key="1">
    <source>
        <dbReference type="SAM" id="MobiDB-lite"/>
    </source>
</evidence>
<name>A0A0B6Y4S5_9EUPU</name>